<dbReference type="Pfam" id="PF20153">
    <property type="entry name" value="DUF6535"/>
    <property type="match status" value="1"/>
</dbReference>
<dbReference type="InterPro" id="IPR045338">
    <property type="entry name" value="DUF6535"/>
</dbReference>
<sequence>MINHEEMQDCGNTPPGNPANIPLPPSQNSSTDDLGDSRTPSADIPLPPSNPSNAAFSEQDPEKQKPKLSVAEAWENLMRAVNRHDEEMVKNWKEDIDTLLVFAGLFSAVVTAFVIESYQWLDEDPADTTVALLTQISKQLGNTSMPFEDLSSASTFQASSLSVRVNTFWFLSLILSLTSGLFALLGKQWLREHRRDVPTSSPGEALGLRQMRDRSLEIWGVPSFLAALPILLELALLLFFAGVIDLLWSLHRVPFIVVSIAVGVSAGLYLITTILPALTVIWGEYVDSRFWTNRKFGHIRVLPLRFVCPYKSPQARAVYALATRLYQMLRVDRWLGRSIRFPAWQDIDLQIVKRFDYGHDIPGLNETLKVYELAGLRWAVRTFQDSPAIIPSLQAILETIPSWTVMATVFQDWPSHMWTHVSFEDVERALKRDVVWPFGTNAYTTVSRSINIPDLLDSTLGVKLLFCHTYWREQVWYGTTEPLLLTVSRFSEDFPERIIGVRFWFPFPLAEMLWTHGDFYVRSRSMYLLRVYTDSWNAYPGPEEYKDERLAFITQLARHINRADGPLSEILKRRRGQAFLRHINNQIVSHALYNTSNHWDQQSRRGLMQEWRLAMQKAREVGSLPEDYFVPVPETADVEYEYSPLHLDSPAAFSEDTLFFNSRNNLPLVTDPVDTILQPTDG</sequence>
<protein>
    <recommendedName>
        <fullName evidence="3">DUF6535 domain-containing protein</fullName>
    </recommendedName>
</protein>
<keyword evidence="5" id="KW-1185">Reference proteome</keyword>
<keyword evidence="2" id="KW-0472">Membrane</keyword>
<comment type="caution">
    <text evidence="4">The sequence shown here is derived from an EMBL/GenBank/DDBJ whole genome shotgun (WGS) entry which is preliminary data.</text>
</comment>
<keyword evidence="2" id="KW-1133">Transmembrane helix</keyword>
<feature type="transmembrane region" description="Helical" evidence="2">
    <location>
        <begin position="218"/>
        <end position="244"/>
    </location>
</feature>
<dbReference type="EMBL" id="JAYKXP010000001">
    <property type="protein sequence ID" value="KAK7062895.1"/>
    <property type="molecule type" value="Genomic_DNA"/>
</dbReference>
<evidence type="ECO:0000259" key="3">
    <source>
        <dbReference type="Pfam" id="PF20153"/>
    </source>
</evidence>
<feature type="domain" description="DUF6535" evidence="3">
    <location>
        <begin position="74"/>
        <end position="249"/>
    </location>
</feature>
<name>A0AAW0EFB6_9AGAR</name>
<keyword evidence="2" id="KW-0812">Transmembrane</keyword>
<evidence type="ECO:0000313" key="5">
    <source>
        <dbReference type="Proteomes" id="UP001383192"/>
    </source>
</evidence>
<proteinExistence type="predicted"/>
<evidence type="ECO:0000313" key="4">
    <source>
        <dbReference type="EMBL" id="KAK7062895.1"/>
    </source>
</evidence>
<gene>
    <name evidence="4" type="ORF">VNI00_000392</name>
</gene>
<feature type="transmembrane region" description="Helical" evidence="2">
    <location>
        <begin position="98"/>
        <end position="115"/>
    </location>
</feature>
<evidence type="ECO:0000256" key="2">
    <source>
        <dbReference type="SAM" id="Phobius"/>
    </source>
</evidence>
<feature type="transmembrane region" description="Helical" evidence="2">
    <location>
        <begin position="256"/>
        <end position="282"/>
    </location>
</feature>
<dbReference type="Proteomes" id="UP001383192">
    <property type="component" value="Unassembled WGS sequence"/>
</dbReference>
<reference evidence="4 5" key="1">
    <citation type="submission" date="2024-01" db="EMBL/GenBank/DDBJ databases">
        <title>A draft genome for a cacao thread blight-causing isolate of Paramarasmius palmivorus.</title>
        <authorList>
            <person name="Baruah I.K."/>
            <person name="Bukari Y."/>
            <person name="Amoako-Attah I."/>
            <person name="Meinhardt L.W."/>
            <person name="Bailey B.A."/>
            <person name="Cohen S.P."/>
        </authorList>
    </citation>
    <scope>NUCLEOTIDE SEQUENCE [LARGE SCALE GENOMIC DNA]</scope>
    <source>
        <strain evidence="4 5">GH-12</strain>
    </source>
</reference>
<feature type="transmembrane region" description="Helical" evidence="2">
    <location>
        <begin position="167"/>
        <end position="185"/>
    </location>
</feature>
<accession>A0AAW0EFB6</accession>
<organism evidence="4 5">
    <name type="scientific">Paramarasmius palmivorus</name>
    <dbReference type="NCBI Taxonomy" id="297713"/>
    <lineage>
        <taxon>Eukaryota</taxon>
        <taxon>Fungi</taxon>
        <taxon>Dikarya</taxon>
        <taxon>Basidiomycota</taxon>
        <taxon>Agaricomycotina</taxon>
        <taxon>Agaricomycetes</taxon>
        <taxon>Agaricomycetidae</taxon>
        <taxon>Agaricales</taxon>
        <taxon>Marasmiineae</taxon>
        <taxon>Marasmiaceae</taxon>
        <taxon>Paramarasmius</taxon>
    </lineage>
</organism>
<feature type="compositionally biased region" description="Pro residues" evidence="1">
    <location>
        <begin position="15"/>
        <end position="25"/>
    </location>
</feature>
<evidence type="ECO:0000256" key="1">
    <source>
        <dbReference type="SAM" id="MobiDB-lite"/>
    </source>
</evidence>
<feature type="region of interest" description="Disordered" evidence="1">
    <location>
        <begin position="1"/>
        <end position="67"/>
    </location>
</feature>
<dbReference type="AlphaFoldDB" id="A0AAW0EFB6"/>